<dbReference type="SMART" id="SM00065">
    <property type="entry name" value="GAF"/>
    <property type="match status" value="1"/>
</dbReference>
<keyword evidence="13" id="KW-1185">Reference proteome</keyword>
<dbReference type="InterPro" id="IPR001789">
    <property type="entry name" value="Sig_transdc_resp-reg_receiver"/>
</dbReference>
<evidence type="ECO:0000256" key="2">
    <source>
        <dbReference type="ARBA" id="ARBA00012438"/>
    </source>
</evidence>
<keyword evidence="4" id="KW-0808">Transferase</keyword>
<dbReference type="Gene3D" id="3.30.450.40">
    <property type="match status" value="1"/>
</dbReference>
<dbReference type="PROSITE" id="PS50112">
    <property type="entry name" value="PAS"/>
    <property type="match status" value="2"/>
</dbReference>
<evidence type="ECO:0000256" key="4">
    <source>
        <dbReference type="ARBA" id="ARBA00022679"/>
    </source>
</evidence>
<dbReference type="InterPro" id="IPR003594">
    <property type="entry name" value="HATPase_dom"/>
</dbReference>
<sequence>MGTDLCKVLEWLPDRDQLLMRAGVGWAEGLVGHATVGADLESPAGYALKTGAPVISNHLEHEARFRTPHVLAIHGVRRAINVVIRDGTDEKPFGVLEVDSSDPGSFEEADLAFMQGFANLLGVAIERSQAESSLTVSHERNLEILESIGDAFYAVDADWRFTYVNRKAEEWWGRDRDHLIGASYWEEFPQAVGSIAYEAHQMAMRERQHVHCETISPILGHWVDIDIHPTATGGLSVYFRDIGERKRQEDELRRLNETLEERVAERTRERDRLWELSDDLLVVSDYDGHRIRVSPSWSRLLGYDETALLTMRYTDVIHPDDLGSVTACLEELRTYRRSVRFEDRILAADGSWRWVAWVLSPDPDGMRFHGVGRDVTAERTAAEALRATEEQLRQAQKMEALGQLTGGVAHDFNNLLQAIGGSLEVVERRLEAGRTDVAKFSSAARVSVEKAAMLTQRLLAFSRRQPLAPNVLDLNELVLGMRDLVQRSVGETVQVQTNLADRLWLTWADSSQVENALLNLAINARDAMPGGGRLIIESCNVRLDHTSPALEAGVEPGEYAMLAVSDTGTGMLTDVLERAFEPFFTTKPLGQGTGLGLSQLYGFARQSGGTARIESEQGRGTSVKLYLPRHRGAIENGVDLVPGQEPEAKPQAHPVPGGLGSILVVEDELLVSMVMVETLEEYGYTVHEAAEGQAALRILESSTTVDLLVTDVGLPGINGHQLAEIARTLRPGLKVLFLTGYVHDKPAKDGTPGYGGDLIGKPVAMDVLLAKVKALIESR</sequence>
<evidence type="ECO:0000313" key="13">
    <source>
        <dbReference type="Proteomes" id="UP000321523"/>
    </source>
</evidence>
<feature type="domain" description="Histidine kinase" evidence="8">
    <location>
        <begin position="407"/>
        <end position="631"/>
    </location>
</feature>
<reference evidence="12 13" key="1">
    <citation type="submission" date="2019-07" db="EMBL/GenBank/DDBJ databases">
        <title>Whole genome shotgun sequence of Skermanella aerolata NBRC 106429.</title>
        <authorList>
            <person name="Hosoyama A."/>
            <person name="Uohara A."/>
            <person name="Ohji S."/>
            <person name="Ichikawa N."/>
        </authorList>
    </citation>
    <scope>NUCLEOTIDE SEQUENCE [LARGE SCALE GENOMIC DNA]</scope>
    <source>
        <strain evidence="12 13">NBRC 106429</strain>
    </source>
</reference>
<dbReference type="EMBL" id="BJYZ01000018">
    <property type="protein sequence ID" value="GEO39708.1"/>
    <property type="molecule type" value="Genomic_DNA"/>
</dbReference>
<dbReference type="EC" id="2.7.13.3" evidence="2"/>
<dbReference type="Gene3D" id="3.40.50.2300">
    <property type="match status" value="1"/>
</dbReference>
<dbReference type="Pfam" id="PF00072">
    <property type="entry name" value="Response_reg"/>
    <property type="match status" value="1"/>
</dbReference>
<comment type="catalytic activity">
    <reaction evidence="1">
        <text>ATP + protein L-histidine = ADP + protein N-phospho-L-histidine.</text>
        <dbReference type="EC" id="2.7.13.3"/>
    </reaction>
</comment>
<dbReference type="InterPro" id="IPR036097">
    <property type="entry name" value="HisK_dim/P_sf"/>
</dbReference>
<feature type="domain" description="PAS" evidence="10">
    <location>
        <begin position="137"/>
        <end position="188"/>
    </location>
</feature>
<dbReference type="InterPro" id="IPR011006">
    <property type="entry name" value="CheY-like_superfamily"/>
</dbReference>
<dbReference type="InterPro" id="IPR000014">
    <property type="entry name" value="PAS"/>
</dbReference>
<dbReference type="InterPro" id="IPR003661">
    <property type="entry name" value="HisK_dim/P_dom"/>
</dbReference>
<dbReference type="SMART" id="SM00091">
    <property type="entry name" value="PAS"/>
    <property type="match status" value="2"/>
</dbReference>
<comment type="caution">
    <text evidence="12">The sequence shown here is derived from an EMBL/GenBank/DDBJ whole genome shotgun (WGS) entry which is preliminary data.</text>
</comment>
<protein>
    <recommendedName>
        <fullName evidence="2">histidine kinase</fullName>
        <ecNumber evidence="2">2.7.13.3</ecNumber>
    </recommendedName>
</protein>
<dbReference type="SMART" id="SM00086">
    <property type="entry name" value="PAC"/>
    <property type="match status" value="1"/>
</dbReference>
<dbReference type="PANTHER" id="PTHR43065:SF42">
    <property type="entry name" value="TWO-COMPONENT SENSOR PPRA"/>
    <property type="match status" value="1"/>
</dbReference>
<proteinExistence type="predicted"/>
<evidence type="ECO:0000259" key="11">
    <source>
        <dbReference type="PROSITE" id="PS50113"/>
    </source>
</evidence>
<evidence type="ECO:0000259" key="10">
    <source>
        <dbReference type="PROSITE" id="PS50112"/>
    </source>
</evidence>
<dbReference type="SUPFAM" id="SSF52172">
    <property type="entry name" value="CheY-like"/>
    <property type="match status" value="1"/>
</dbReference>
<dbReference type="SUPFAM" id="SSF55781">
    <property type="entry name" value="GAF domain-like"/>
    <property type="match status" value="1"/>
</dbReference>
<feature type="domain" description="Response regulatory" evidence="9">
    <location>
        <begin position="661"/>
        <end position="776"/>
    </location>
</feature>
<dbReference type="SMART" id="SM00387">
    <property type="entry name" value="HATPase_c"/>
    <property type="match status" value="1"/>
</dbReference>
<evidence type="ECO:0000313" key="12">
    <source>
        <dbReference type="EMBL" id="GEO39708.1"/>
    </source>
</evidence>
<feature type="modified residue" description="4-aspartylphosphate" evidence="6">
    <location>
        <position position="711"/>
    </location>
</feature>
<evidence type="ECO:0000259" key="9">
    <source>
        <dbReference type="PROSITE" id="PS50110"/>
    </source>
</evidence>
<evidence type="ECO:0000256" key="3">
    <source>
        <dbReference type="ARBA" id="ARBA00022553"/>
    </source>
</evidence>
<evidence type="ECO:0000256" key="7">
    <source>
        <dbReference type="SAM" id="Coils"/>
    </source>
</evidence>
<keyword evidence="3 6" id="KW-0597">Phosphoprotein</keyword>
<name>A0A512DTA3_9PROT</name>
<evidence type="ECO:0000259" key="8">
    <source>
        <dbReference type="PROSITE" id="PS50109"/>
    </source>
</evidence>
<dbReference type="SMART" id="SM00388">
    <property type="entry name" value="HisKA"/>
    <property type="match status" value="1"/>
</dbReference>
<dbReference type="InterPro" id="IPR003018">
    <property type="entry name" value="GAF"/>
</dbReference>
<keyword evidence="7" id="KW-0175">Coiled coil</keyword>
<dbReference type="InterPro" id="IPR001610">
    <property type="entry name" value="PAC"/>
</dbReference>
<accession>A0A512DTA3</accession>
<dbReference type="Gene3D" id="3.30.565.10">
    <property type="entry name" value="Histidine kinase-like ATPase, C-terminal domain"/>
    <property type="match status" value="1"/>
</dbReference>
<dbReference type="Pfam" id="PF13185">
    <property type="entry name" value="GAF_2"/>
    <property type="match status" value="1"/>
</dbReference>
<dbReference type="InterPro" id="IPR035965">
    <property type="entry name" value="PAS-like_dom_sf"/>
</dbReference>
<dbReference type="SMART" id="SM00448">
    <property type="entry name" value="REC"/>
    <property type="match status" value="1"/>
</dbReference>
<gene>
    <name evidence="12" type="ORF">SAE02_38560</name>
</gene>
<evidence type="ECO:0000256" key="5">
    <source>
        <dbReference type="ARBA" id="ARBA00022777"/>
    </source>
</evidence>
<dbReference type="InterPro" id="IPR013655">
    <property type="entry name" value="PAS_fold_3"/>
</dbReference>
<dbReference type="Proteomes" id="UP000321523">
    <property type="component" value="Unassembled WGS sequence"/>
</dbReference>
<feature type="domain" description="PAS" evidence="10">
    <location>
        <begin position="266"/>
        <end position="336"/>
    </location>
</feature>
<dbReference type="Pfam" id="PF08448">
    <property type="entry name" value="PAS_4"/>
    <property type="match status" value="1"/>
</dbReference>
<dbReference type="InterPro" id="IPR029016">
    <property type="entry name" value="GAF-like_dom_sf"/>
</dbReference>
<dbReference type="SUPFAM" id="SSF55874">
    <property type="entry name" value="ATPase domain of HSP90 chaperone/DNA topoisomerase II/histidine kinase"/>
    <property type="match status" value="1"/>
</dbReference>
<dbReference type="SUPFAM" id="SSF55785">
    <property type="entry name" value="PYP-like sensor domain (PAS domain)"/>
    <property type="match status" value="2"/>
</dbReference>
<evidence type="ECO:0000256" key="1">
    <source>
        <dbReference type="ARBA" id="ARBA00000085"/>
    </source>
</evidence>
<dbReference type="PROSITE" id="PS50113">
    <property type="entry name" value="PAC"/>
    <property type="match status" value="1"/>
</dbReference>
<dbReference type="NCBIfam" id="TIGR00229">
    <property type="entry name" value="sensory_box"/>
    <property type="match status" value="2"/>
</dbReference>
<dbReference type="InterPro" id="IPR005467">
    <property type="entry name" value="His_kinase_dom"/>
</dbReference>
<dbReference type="PANTHER" id="PTHR43065">
    <property type="entry name" value="SENSOR HISTIDINE KINASE"/>
    <property type="match status" value="1"/>
</dbReference>
<dbReference type="SUPFAM" id="SSF47384">
    <property type="entry name" value="Homodimeric domain of signal transducing histidine kinase"/>
    <property type="match status" value="1"/>
</dbReference>
<feature type="coiled-coil region" evidence="7">
    <location>
        <begin position="242"/>
        <end position="269"/>
    </location>
</feature>
<dbReference type="Gene3D" id="1.10.287.130">
    <property type="match status" value="1"/>
</dbReference>
<dbReference type="InterPro" id="IPR000700">
    <property type="entry name" value="PAS-assoc_C"/>
</dbReference>
<dbReference type="Pfam" id="PF02518">
    <property type="entry name" value="HATPase_c"/>
    <property type="match status" value="1"/>
</dbReference>
<evidence type="ECO:0000256" key="6">
    <source>
        <dbReference type="PROSITE-ProRule" id="PRU00169"/>
    </source>
</evidence>
<dbReference type="Gene3D" id="3.30.450.20">
    <property type="entry name" value="PAS domain"/>
    <property type="match status" value="2"/>
</dbReference>
<dbReference type="InterPro" id="IPR036890">
    <property type="entry name" value="HATPase_C_sf"/>
</dbReference>
<dbReference type="Pfam" id="PF08447">
    <property type="entry name" value="PAS_3"/>
    <property type="match status" value="1"/>
</dbReference>
<dbReference type="GO" id="GO:0000155">
    <property type="term" value="F:phosphorelay sensor kinase activity"/>
    <property type="evidence" value="ECO:0007669"/>
    <property type="project" value="InterPro"/>
</dbReference>
<dbReference type="PROSITE" id="PS50110">
    <property type="entry name" value="RESPONSE_REGULATORY"/>
    <property type="match status" value="1"/>
</dbReference>
<dbReference type="PROSITE" id="PS50109">
    <property type="entry name" value="HIS_KIN"/>
    <property type="match status" value="1"/>
</dbReference>
<feature type="domain" description="PAC" evidence="11">
    <location>
        <begin position="339"/>
        <end position="387"/>
    </location>
</feature>
<dbReference type="CDD" id="cd00130">
    <property type="entry name" value="PAS"/>
    <property type="match status" value="2"/>
</dbReference>
<dbReference type="AlphaFoldDB" id="A0A512DTA3"/>
<dbReference type="InterPro" id="IPR013656">
    <property type="entry name" value="PAS_4"/>
</dbReference>
<dbReference type="PRINTS" id="PR00344">
    <property type="entry name" value="BCTRLSENSOR"/>
</dbReference>
<organism evidence="12 13">
    <name type="scientific">Skermanella aerolata</name>
    <dbReference type="NCBI Taxonomy" id="393310"/>
    <lineage>
        <taxon>Bacteria</taxon>
        <taxon>Pseudomonadati</taxon>
        <taxon>Pseudomonadota</taxon>
        <taxon>Alphaproteobacteria</taxon>
        <taxon>Rhodospirillales</taxon>
        <taxon>Azospirillaceae</taxon>
        <taxon>Skermanella</taxon>
    </lineage>
</organism>
<keyword evidence="5" id="KW-0418">Kinase</keyword>
<dbReference type="InterPro" id="IPR004358">
    <property type="entry name" value="Sig_transdc_His_kin-like_C"/>
</dbReference>